<dbReference type="SUPFAM" id="SSF52540">
    <property type="entry name" value="P-loop containing nucleoside triphosphate hydrolases"/>
    <property type="match status" value="1"/>
</dbReference>
<dbReference type="STRING" id="1220924.W2S5Y1"/>
<dbReference type="RefSeq" id="XP_008713563.1">
    <property type="nucleotide sequence ID" value="XM_008715341.1"/>
</dbReference>
<dbReference type="PANTHER" id="PTHR11566:SF21">
    <property type="entry name" value="DYNAMIN RELATED PROTEIN 1, ISOFORM A"/>
    <property type="match status" value="1"/>
</dbReference>
<protein>
    <recommendedName>
        <fullName evidence="8">GED domain-containing protein</fullName>
    </recommendedName>
</protein>
<dbReference type="AlphaFoldDB" id="W2S5Y1"/>
<dbReference type="GO" id="GO:0005739">
    <property type="term" value="C:mitochondrion"/>
    <property type="evidence" value="ECO:0007669"/>
    <property type="project" value="TreeGrafter"/>
</dbReference>
<dbReference type="InterPro" id="IPR030381">
    <property type="entry name" value="G_DYNAMIN_dom"/>
</dbReference>
<evidence type="ECO:0000256" key="2">
    <source>
        <dbReference type="ARBA" id="ARBA00023134"/>
    </source>
</evidence>
<dbReference type="GO" id="GO:0005525">
    <property type="term" value="F:GTP binding"/>
    <property type="evidence" value="ECO:0007669"/>
    <property type="project" value="InterPro"/>
</dbReference>
<dbReference type="CDD" id="cd08771">
    <property type="entry name" value="DLP_1"/>
    <property type="match status" value="1"/>
</dbReference>
<dbReference type="VEuPathDB" id="FungiDB:HMPREF1541_10671"/>
<dbReference type="InterPro" id="IPR001401">
    <property type="entry name" value="Dynamin_GTPase"/>
</dbReference>
<feature type="region of interest" description="Disordered" evidence="3">
    <location>
        <begin position="702"/>
        <end position="739"/>
    </location>
</feature>
<dbReference type="PROSITE" id="PS51718">
    <property type="entry name" value="G_DYNAMIN_2"/>
    <property type="match status" value="1"/>
</dbReference>
<keyword evidence="2" id="KW-0342">GTP-binding</keyword>
<dbReference type="InParanoid" id="W2S5Y1"/>
<dbReference type="GO" id="GO:0003924">
    <property type="term" value="F:GTPase activity"/>
    <property type="evidence" value="ECO:0007669"/>
    <property type="project" value="InterPro"/>
</dbReference>
<dbReference type="OrthoDB" id="415706at2759"/>
<evidence type="ECO:0000256" key="3">
    <source>
        <dbReference type="SAM" id="MobiDB-lite"/>
    </source>
</evidence>
<evidence type="ECO:0000259" key="4">
    <source>
        <dbReference type="PROSITE" id="PS51388"/>
    </source>
</evidence>
<dbReference type="InterPro" id="IPR045063">
    <property type="entry name" value="Dynamin_N"/>
</dbReference>
<gene>
    <name evidence="6" type="ORF">HMPREF1541_10671</name>
</gene>
<organism evidence="6 7">
    <name type="scientific">Cyphellophora europaea (strain CBS 101466)</name>
    <name type="common">Phialophora europaea</name>
    <dbReference type="NCBI Taxonomy" id="1220924"/>
    <lineage>
        <taxon>Eukaryota</taxon>
        <taxon>Fungi</taxon>
        <taxon>Dikarya</taxon>
        <taxon>Ascomycota</taxon>
        <taxon>Pezizomycotina</taxon>
        <taxon>Eurotiomycetes</taxon>
        <taxon>Chaetothyriomycetidae</taxon>
        <taxon>Chaetothyriales</taxon>
        <taxon>Cyphellophoraceae</taxon>
        <taxon>Cyphellophora</taxon>
    </lineage>
</organism>
<keyword evidence="7" id="KW-1185">Reference proteome</keyword>
<dbReference type="PRINTS" id="PR00195">
    <property type="entry name" value="DYNAMIN"/>
</dbReference>
<dbReference type="GO" id="GO:0016559">
    <property type="term" value="P:peroxisome fission"/>
    <property type="evidence" value="ECO:0007669"/>
    <property type="project" value="TreeGrafter"/>
</dbReference>
<dbReference type="GO" id="GO:0000266">
    <property type="term" value="P:mitochondrial fission"/>
    <property type="evidence" value="ECO:0007669"/>
    <property type="project" value="TreeGrafter"/>
</dbReference>
<feature type="compositionally biased region" description="Basic and acidic residues" evidence="3">
    <location>
        <begin position="730"/>
        <end position="739"/>
    </location>
</feature>
<sequence>MGDAGTLPAQKRSITSAEHEELLDIIDKIRSQGISRYIDLPQIVVCGDQSSGKSSCLEAICGLRFPTGDGLCTRFATEYILRRCSDSSVSISIVPDTERIDSEKFKLQSFQPSTTDLDCFPEIIEEVARCMGIGQNGKTFAHDVLRIEISGPTQGHLTLVDLPGLFHSSSKSHTDGDKDAVFSLVASYIARPRSIILAVVSAKNDLNNQAVLNFAREHDPTGVRTLGIITKPHTLSSNSPSEQAYLEIAKNNDVKFDLGWHVLRNRSWEEQASTADERDRTEQSFFESGTWRALDVKNKGISTLRVRLSKILYNHILSELPSLLKDVEAGLTECSERLETLGSSRGTVEEQRMYLLRASQKFVSLMTAAFDGTYHDSFFGSSVSVEGYQKRLRAVSVAILKDFAEDMRLKGHAVELVDKLPSKYKHEARTPRKTTRDDFYDQVQFRMRRNGGRELPGLFNPSIVGDLFSDQAKPWSRIVAGTKDALLEAAHTCVGLVLDQAADEATIDGILHEIVNPGMESLERSLSDKVEEVLTLNLKRHPFTLNHYFTENIQRKRVEQTRKDMGNRLHEFLGVSPEAEDAKDRRYEGSFDVRQLLNALVKQTESNMDRFAAIECVNAMLSYYKVSFKTLIDAFGIYAVEACLLSKIPSVFTPETVLKLDDSAVQAIAGESQESLTERESLTKKLLILKDTQKILHRLDRHKGNRMATCKQPRDPSPATPEGGSDDESDSRTSGDSHC</sequence>
<dbReference type="GO" id="GO:0006897">
    <property type="term" value="P:endocytosis"/>
    <property type="evidence" value="ECO:0007669"/>
    <property type="project" value="TreeGrafter"/>
</dbReference>
<dbReference type="Pfam" id="PF00350">
    <property type="entry name" value="Dynamin_N"/>
    <property type="match status" value="1"/>
</dbReference>
<reference evidence="6 7" key="1">
    <citation type="submission" date="2013-03" db="EMBL/GenBank/DDBJ databases">
        <title>The Genome Sequence of Phialophora europaea CBS 101466.</title>
        <authorList>
            <consortium name="The Broad Institute Genomics Platform"/>
            <person name="Cuomo C."/>
            <person name="de Hoog S."/>
            <person name="Gorbushina A."/>
            <person name="Walker B."/>
            <person name="Young S.K."/>
            <person name="Zeng Q."/>
            <person name="Gargeya S."/>
            <person name="Fitzgerald M."/>
            <person name="Haas B."/>
            <person name="Abouelleil A."/>
            <person name="Allen A.W."/>
            <person name="Alvarado L."/>
            <person name="Arachchi H.M."/>
            <person name="Berlin A.M."/>
            <person name="Chapman S.B."/>
            <person name="Gainer-Dewar J."/>
            <person name="Goldberg J."/>
            <person name="Griggs A."/>
            <person name="Gujja S."/>
            <person name="Hansen M."/>
            <person name="Howarth C."/>
            <person name="Imamovic A."/>
            <person name="Ireland A."/>
            <person name="Larimer J."/>
            <person name="McCowan C."/>
            <person name="Murphy C."/>
            <person name="Pearson M."/>
            <person name="Poon T.W."/>
            <person name="Priest M."/>
            <person name="Roberts A."/>
            <person name="Saif S."/>
            <person name="Shea T."/>
            <person name="Sisk P."/>
            <person name="Sykes S."/>
            <person name="Wortman J."/>
            <person name="Nusbaum C."/>
            <person name="Birren B."/>
        </authorList>
    </citation>
    <scope>NUCLEOTIDE SEQUENCE [LARGE SCALE GENOMIC DNA]</scope>
    <source>
        <strain evidence="6 7">CBS 101466</strain>
    </source>
</reference>
<evidence type="ECO:0008006" key="8">
    <source>
        <dbReference type="Google" id="ProtNLM"/>
    </source>
</evidence>
<dbReference type="GO" id="GO:0008017">
    <property type="term" value="F:microtubule binding"/>
    <property type="evidence" value="ECO:0007669"/>
    <property type="project" value="TreeGrafter"/>
</dbReference>
<feature type="domain" description="GED" evidence="4">
    <location>
        <begin position="613"/>
        <end position="704"/>
    </location>
</feature>
<name>W2S5Y1_CYPE1</name>
<evidence type="ECO:0000313" key="6">
    <source>
        <dbReference type="EMBL" id="ETN44121.1"/>
    </source>
</evidence>
<dbReference type="PANTHER" id="PTHR11566">
    <property type="entry name" value="DYNAMIN"/>
    <property type="match status" value="1"/>
</dbReference>
<feature type="domain" description="Dynamin-type G" evidence="5">
    <location>
        <begin position="37"/>
        <end position="321"/>
    </location>
</feature>
<dbReference type="Pfam" id="PF01031">
    <property type="entry name" value="Dynamin_M"/>
    <property type="match status" value="1"/>
</dbReference>
<dbReference type="InterPro" id="IPR022812">
    <property type="entry name" value="Dynamin"/>
</dbReference>
<evidence type="ECO:0000313" key="7">
    <source>
        <dbReference type="Proteomes" id="UP000030752"/>
    </source>
</evidence>
<dbReference type="Gene3D" id="3.40.50.300">
    <property type="entry name" value="P-loop containing nucleotide triphosphate hydrolases"/>
    <property type="match status" value="1"/>
</dbReference>
<dbReference type="FunFam" id="3.40.50.300:FF:001425">
    <property type="entry name" value="Dynamin GTPase, putative"/>
    <property type="match status" value="1"/>
</dbReference>
<dbReference type="HOGENOM" id="CLU_008964_7_3_1"/>
<evidence type="ECO:0000259" key="5">
    <source>
        <dbReference type="PROSITE" id="PS51718"/>
    </source>
</evidence>
<dbReference type="GO" id="GO:0048312">
    <property type="term" value="P:intracellular distribution of mitochondria"/>
    <property type="evidence" value="ECO:0007669"/>
    <property type="project" value="TreeGrafter"/>
</dbReference>
<dbReference type="GeneID" id="19978010"/>
<dbReference type="InterPro" id="IPR000375">
    <property type="entry name" value="Dynamin_stalk"/>
</dbReference>
<dbReference type="PROSITE" id="PS51388">
    <property type="entry name" value="GED"/>
    <property type="match status" value="1"/>
</dbReference>
<dbReference type="SMART" id="SM00053">
    <property type="entry name" value="DYNc"/>
    <property type="match status" value="1"/>
</dbReference>
<evidence type="ECO:0000256" key="1">
    <source>
        <dbReference type="ARBA" id="ARBA00022741"/>
    </source>
</evidence>
<dbReference type="EMBL" id="KI635846">
    <property type="protein sequence ID" value="ETN44121.1"/>
    <property type="molecule type" value="Genomic_DNA"/>
</dbReference>
<dbReference type="GO" id="GO:0016020">
    <property type="term" value="C:membrane"/>
    <property type="evidence" value="ECO:0007669"/>
    <property type="project" value="TreeGrafter"/>
</dbReference>
<dbReference type="eggNOG" id="KOG0446">
    <property type="taxonomic scope" value="Eukaryota"/>
</dbReference>
<accession>W2S5Y1</accession>
<dbReference type="Proteomes" id="UP000030752">
    <property type="component" value="Unassembled WGS sequence"/>
</dbReference>
<dbReference type="InterPro" id="IPR027417">
    <property type="entry name" value="P-loop_NTPase"/>
</dbReference>
<proteinExistence type="predicted"/>
<keyword evidence="1" id="KW-0547">Nucleotide-binding</keyword>
<dbReference type="GO" id="GO:0005874">
    <property type="term" value="C:microtubule"/>
    <property type="evidence" value="ECO:0007669"/>
    <property type="project" value="TreeGrafter"/>
</dbReference>
<dbReference type="InterPro" id="IPR020850">
    <property type="entry name" value="GED_dom"/>
</dbReference>